<dbReference type="OrthoDB" id="4300819at2"/>
<accession>A0A4R4X7C2</accession>
<evidence type="ECO:0000313" key="2">
    <source>
        <dbReference type="EMBL" id="TDD26304.1"/>
    </source>
</evidence>
<proteinExistence type="predicted"/>
<name>A0A4R4X7C2_9ACTN</name>
<gene>
    <name evidence="2" type="ORF">E1218_13555</name>
</gene>
<dbReference type="AlphaFoldDB" id="A0A4R4X7C2"/>
<feature type="compositionally biased region" description="Basic residues" evidence="1">
    <location>
        <begin position="15"/>
        <end position="27"/>
    </location>
</feature>
<dbReference type="SUPFAM" id="SSF82171">
    <property type="entry name" value="DPP6 N-terminal domain-like"/>
    <property type="match status" value="1"/>
</dbReference>
<keyword evidence="3" id="KW-1185">Reference proteome</keyword>
<evidence type="ECO:0000313" key="3">
    <source>
        <dbReference type="Proteomes" id="UP000295172"/>
    </source>
</evidence>
<feature type="region of interest" description="Disordered" evidence="1">
    <location>
        <begin position="1"/>
        <end position="27"/>
    </location>
</feature>
<feature type="compositionally biased region" description="Basic and acidic residues" evidence="1">
    <location>
        <begin position="1"/>
        <end position="12"/>
    </location>
</feature>
<feature type="region of interest" description="Disordered" evidence="1">
    <location>
        <begin position="134"/>
        <end position="157"/>
    </location>
</feature>
<comment type="caution">
    <text evidence="2">The sequence shown here is derived from an EMBL/GenBank/DDBJ whole genome shotgun (WGS) entry which is preliminary data.</text>
</comment>
<dbReference type="EMBL" id="SMKR01000048">
    <property type="protein sequence ID" value="TDD26304.1"/>
    <property type="molecule type" value="Genomic_DNA"/>
</dbReference>
<dbReference type="Proteomes" id="UP000295172">
    <property type="component" value="Unassembled WGS sequence"/>
</dbReference>
<sequence length="567" mass="60322">MTPGHDRNREIATHAAHRFPSRRHRPGRARIVGRGRGSAHPRGLAVTFLGGWPPAADRRILTGSAHRVDLCRGGSSAVPGADSLFAVVSAPTGSGHSTTPHFSRGVSEMRRRPRLLTIGMTVAGLMLVPVTASAHDPEEHGTHPPTGGAPDLHSDNMTLRKNLPKVGTATQSDLAFEGRYAYAGTFTGFRIIDVSAPANAQQVAFFPCNGGQGDVSIYNGLLFSSVDTPQTKPTCDSANTTASNPAAWEGVRIFDVRDPANVKHLASVRTDCGSHTHTLAPAGKGSLFVYVSSYGLTPGSIGPHCQQDHGKISVIHVALKNPEKAKVVATPPTTDVPTFDASRLELDDLLPPGSLLDTRGCHDITVLKPLELAAAACLSVGQIWDISDRTAPKVLHTLTTEEVRAWHSATFTWDGERAVFGDEAGGGALPRCRAQDPPTTGAVWIYDVASGAELGHYKLPRAETGTCTMHNFNLVPGVSRDILVSAAYTAGTTVADLTDPADPVEIGFYRAGDPIAANTWSSYWHNGFIYANDITRGFDVFSLNHPAVAGAATLSRDNPQTQEILFR</sequence>
<dbReference type="Pfam" id="PF08309">
    <property type="entry name" value="LVIVD"/>
    <property type="match status" value="1"/>
</dbReference>
<dbReference type="InterPro" id="IPR013211">
    <property type="entry name" value="LVIVD"/>
</dbReference>
<evidence type="ECO:0008006" key="4">
    <source>
        <dbReference type="Google" id="ProtNLM"/>
    </source>
</evidence>
<protein>
    <recommendedName>
        <fullName evidence="4">LVIVD repeat-containing protein</fullName>
    </recommendedName>
</protein>
<evidence type="ECO:0000256" key="1">
    <source>
        <dbReference type="SAM" id="MobiDB-lite"/>
    </source>
</evidence>
<reference evidence="2 3" key="1">
    <citation type="submission" date="2019-02" db="EMBL/GenBank/DDBJ databases">
        <title>Draft genome sequences of novel Actinobacteria.</title>
        <authorList>
            <person name="Sahin N."/>
            <person name="Ay H."/>
            <person name="Saygin H."/>
        </authorList>
    </citation>
    <scope>NUCLEOTIDE SEQUENCE [LARGE SCALE GENOMIC DNA]</scope>
    <source>
        <strain evidence="2 3">16K104</strain>
    </source>
</reference>
<organism evidence="2 3">
    <name type="scientific">Kribbella turkmenica</name>
    <dbReference type="NCBI Taxonomy" id="2530375"/>
    <lineage>
        <taxon>Bacteria</taxon>
        <taxon>Bacillati</taxon>
        <taxon>Actinomycetota</taxon>
        <taxon>Actinomycetes</taxon>
        <taxon>Propionibacteriales</taxon>
        <taxon>Kribbellaceae</taxon>
        <taxon>Kribbella</taxon>
    </lineage>
</organism>